<sequence>MIRRKVKKIDFTVLGENITRLMNACGIDATELSQQTGLPCSTISRLRSNSCEFSPNISSLLPIAEYFCINLSQLIGEEPIKQDMYATFKPIKVRKLPIPILQSETILTYLDSMELGDNPLLNIDFPLSERAFAYLLRGNSMEPQFPDKTLLIIDPYIEEENLDHVLVLPAGKKIPLFRQILIDGEETYIRTLNPAFNEFVKLDDNTHKILGVMVQARMNFKEVSMTSLQNDMDKKLKVSEKS</sequence>
<gene>
    <name evidence="3" type="ORF">Ldro_2706</name>
</gene>
<accession>A0A0W0SMK7</accession>
<dbReference type="PATRIC" id="fig|1212489.4.peg.2853"/>
<comment type="caution">
    <text evidence="3">The sequence shown here is derived from an EMBL/GenBank/DDBJ whole genome shotgun (WGS) entry which is preliminary data.</text>
</comment>
<proteinExistence type="predicted"/>
<dbReference type="CDD" id="cd06529">
    <property type="entry name" value="S24_LexA-like"/>
    <property type="match status" value="1"/>
</dbReference>
<dbReference type="EMBL" id="LNXY01000031">
    <property type="protein sequence ID" value="KTC84542.1"/>
    <property type="molecule type" value="Genomic_DNA"/>
</dbReference>
<dbReference type="AlphaFoldDB" id="A0A0W0SMK7"/>
<dbReference type="SUPFAM" id="SSF47413">
    <property type="entry name" value="lambda repressor-like DNA-binding domains"/>
    <property type="match status" value="1"/>
</dbReference>
<dbReference type="SUPFAM" id="SSF51306">
    <property type="entry name" value="LexA/Signal peptidase"/>
    <property type="match status" value="1"/>
</dbReference>
<dbReference type="Gene3D" id="2.10.109.10">
    <property type="entry name" value="Umud Fragment, subunit A"/>
    <property type="match status" value="1"/>
</dbReference>
<name>A0A0W0SMK7_9GAMM</name>
<dbReference type="OrthoDB" id="5641531at2"/>
<dbReference type="InterPro" id="IPR015927">
    <property type="entry name" value="Peptidase_S24_S26A/B/C"/>
</dbReference>
<dbReference type="InterPro" id="IPR036286">
    <property type="entry name" value="LexA/Signal_pep-like_sf"/>
</dbReference>
<evidence type="ECO:0000259" key="1">
    <source>
        <dbReference type="Pfam" id="PF00717"/>
    </source>
</evidence>
<organism evidence="3 4">
    <name type="scientific">Legionella drozanskii LLAP-1</name>
    <dbReference type="NCBI Taxonomy" id="1212489"/>
    <lineage>
        <taxon>Bacteria</taxon>
        <taxon>Pseudomonadati</taxon>
        <taxon>Pseudomonadota</taxon>
        <taxon>Gammaproteobacteria</taxon>
        <taxon>Legionellales</taxon>
        <taxon>Legionellaceae</taxon>
        <taxon>Legionella</taxon>
    </lineage>
</organism>
<dbReference type="Pfam" id="PF00717">
    <property type="entry name" value="Peptidase_S24"/>
    <property type="match status" value="1"/>
</dbReference>
<dbReference type="InterPro" id="IPR039418">
    <property type="entry name" value="LexA-like"/>
</dbReference>
<dbReference type="InterPro" id="IPR001387">
    <property type="entry name" value="Cro/C1-type_HTH"/>
</dbReference>
<reference evidence="3 4" key="1">
    <citation type="submission" date="2015-11" db="EMBL/GenBank/DDBJ databases">
        <title>Genomic analysis of 38 Legionella species identifies large and diverse effector repertoires.</title>
        <authorList>
            <person name="Burstein D."/>
            <person name="Amaro F."/>
            <person name="Zusman T."/>
            <person name="Lifshitz Z."/>
            <person name="Cohen O."/>
            <person name="Gilbert J.A."/>
            <person name="Pupko T."/>
            <person name="Shuman H.A."/>
            <person name="Segal G."/>
        </authorList>
    </citation>
    <scope>NUCLEOTIDE SEQUENCE [LARGE SCALE GENOMIC DNA]</scope>
    <source>
        <strain evidence="3 4">ATCC 700990</strain>
    </source>
</reference>
<protein>
    <submittedName>
        <fullName evidence="3">HTH-type transcriptional regulator</fullName>
    </submittedName>
</protein>
<feature type="domain" description="HTH cro/C1-type" evidence="2">
    <location>
        <begin position="17"/>
        <end position="76"/>
    </location>
</feature>
<dbReference type="RefSeq" id="WP_058496984.1">
    <property type="nucleotide sequence ID" value="NZ_CAAAIU010000004.1"/>
</dbReference>
<evidence type="ECO:0000313" key="4">
    <source>
        <dbReference type="Proteomes" id="UP000054736"/>
    </source>
</evidence>
<dbReference type="Proteomes" id="UP000054736">
    <property type="component" value="Unassembled WGS sequence"/>
</dbReference>
<feature type="domain" description="Peptidase S24/S26A/S26B/S26C" evidence="1">
    <location>
        <begin position="127"/>
        <end position="214"/>
    </location>
</feature>
<dbReference type="InterPro" id="IPR010982">
    <property type="entry name" value="Lambda_DNA-bd_dom_sf"/>
</dbReference>
<evidence type="ECO:0000313" key="3">
    <source>
        <dbReference type="EMBL" id="KTC84542.1"/>
    </source>
</evidence>
<dbReference type="STRING" id="1212489.Ldro_2706"/>
<evidence type="ECO:0000259" key="2">
    <source>
        <dbReference type="Pfam" id="PF13443"/>
    </source>
</evidence>
<dbReference type="GO" id="GO:0003677">
    <property type="term" value="F:DNA binding"/>
    <property type="evidence" value="ECO:0007669"/>
    <property type="project" value="InterPro"/>
</dbReference>
<dbReference type="Pfam" id="PF13443">
    <property type="entry name" value="HTH_26"/>
    <property type="match status" value="1"/>
</dbReference>
<dbReference type="Gene3D" id="1.10.260.40">
    <property type="entry name" value="lambda repressor-like DNA-binding domains"/>
    <property type="match status" value="1"/>
</dbReference>
<keyword evidence="4" id="KW-1185">Reference proteome</keyword>